<dbReference type="EMBL" id="KV453851">
    <property type="protein sequence ID" value="ODV86044.1"/>
    <property type="molecule type" value="Genomic_DNA"/>
</dbReference>
<organism evidence="2 3">
    <name type="scientific">[Candida] arabinofermentans NRRL YB-2248</name>
    <dbReference type="NCBI Taxonomy" id="983967"/>
    <lineage>
        <taxon>Eukaryota</taxon>
        <taxon>Fungi</taxon>
        <taxon>Dikarya</taxon>
        <taxon>Ascomycota</taxon>
        <taxon>Saccharomycotina</taxon>
        <taxon>Pichiomycetes</taxon>
        <taxon>Pichiales</taxon>
        <taxon>Pichiaceae</taxon>
        <taxon>Ogataea</taxon>
        <taxon>Ogataea/Candida clade</taxon>
    </lineage>
</organism>
<keyword evidence="3" id="KW-1185">Reference proteome</keyword>
<feature type="region of interest" description="Disordered" evidence="1">
    <location>
        <begin position="24"/>
        <end position="50"/>
    </location>
</feature>
<feature type="compositionally biased region" description="Low complexity" evidence="1">
    <location>
        <begin position="32"/>
        <end position="50"/>
    </location>
</feature>
<feature type="region of interest" description="Disordered" evidence="1">
    <location>
        <begin position="137"/>
        <end position="183"/>
    </location>
</feature>
<dbReference type="OrthoDB" id="4097029at2759"/>
<protein>
    <submittedName>
        <fullName evidence="2">Uncharacterized protein</fullName>
    </submittedName>
</protein>
<evidence type="ECO:0000313" key="2">
    <source>
        <dbReference type="EMBL" id="ODV86044.1"/>
    </source>
</evidence>
<sequence>MRSNLNTTQHKIQGPLLPRVFSQSASPANKFNSRSSSSLNSSDGYSSGSNNNYLNRYNGYNSEDEFDSFVERDRRRRLLQQNQTLNNSNVVNFTTSILPVTTTPVTTNISTVNDSDPMSAINNRINERVNKLFHPLRQQHQQQQQNHSDLSNKHSHSYQSRQAHVQQLRSNKRNQLQSHHRGNMEEYFLRQGEDNRNKRLEFESQLQTPSADGTSIDEFNRFLQDNEEEYDADYDSETYFDVPDHRKEYTINVPGYRDDFNGDLTIDESDNEMDNQEHELIIQRQLEEMLMLEQMEIEELTKNLNLNG</sequence>
<dbReference type="AlphaFoldDB" id="A0A1E4T2S3"/>
<accession>A0A1E4T2S3</accession>
<gene>
    <name evidence="2" type="ORF">CANARDRAFT_28092</name>
</gene>
<name>A0A1E4T2S3_9ASCO</name>
<feature type="compositionally biased region" description="Polar residues" evidence="1">
    <location>
        <begin position="157"/>
        <end position="177"/>
    </location>
</feature>
<evidence type="ECO:0000256" key="1">
    <source>
        <dbReference type="SAM" id="MobiDB-lite"/>
    </source>
</evidence>
<proteinExistence type="predicted"/>
<reference evidence="3" key="1">
    <citation type="submission" date="2016-04" db="EMBL/GenBank/DDBJ databases">
        <title>Comparative genomics of biotechnologically important yeasts.</title>
        <authorList>
            <consortium name="DOE Joint Genome Institute"/>
            <person name="Riley R."/>
            <person name="Haridas S."/>
            <person name="Wolfe K.H."/>
            <person name="Lopes M.R."/>
            <person name="Hittinger C.T."/>
            <person name="Goker M."/>
            <person name="Salamov A."/>
            <person name="Wisecaver J."/>
            <person name="Long T.M."/>
            <person name="Aerts A.L."/>
            <person name="Barry K."/>
            <person name="Choi C."/>
            <person name="Clum A."/>
            <person name="Coughlan A.Y."/>
            <person name="Deshpande S."/>
            <person name="Douglass A.P."/>
            <person name="Hanson S.J."/>
            <person name="Klenk H.-P."/>
            <person name="Labutti K."/>
            <person name="Lapidus A."/>
            <person name="Lindquist E."/>
            <person name="Lipzen A."/>
            <person name="Meier-Kolthoff J.P."/>
            <person name="Ohm R.A."/>
            <person name="Otillar R.P."/>
            <person name="Pangilinan J."/>
            <person name="Peng Y."/>
            <person name="Rokas A."/>
            <person name="Rosa C.A."/>
            <person name="Scheuner C."/>
            <person name="Sibirny A.A."/>
            <person name="Slot J.C."/>
            <person name="Stielow J.B."/>
            <person name="Sun H."/>
            <person name="Kurtzman C.P."/>
            <person name="Blackwell M."/>
            <person name="Grigoriev I.V."/>
            <person name="Jeffries T.W."/>
        </authorList>
    </citation>
    <scope>NUCLEOTIDE SEQUENCE [LARGE SCALE GENOMIC DNA]</scope>
    <source>
        <strain evidence="3">NRRL YB-2248</strain>
    </source>
</reference>
<evidence type="ECO:0000313" key="3">
    <source>
        <dbReference type="Proteomes" id="UP000094801"/>
    </source>
</evidence>
<dbReference type="Proteomes" id="UP000094801">
    <property type="component" value="Unassembled WGS sequence"/>
</dbReference>